<feature type="transmembrane region" description="Helical" evidence="6">
    <location>
        <begin position="9"/>
        <end position="27"/>
    </location>
</feature>
<keyword evidence="3 6" id="KW-0812">Transmembrane</keyword>
<keyword evidence="8" id="KW-1185">Reference proteome</keyword>
<feature type="transmembrane region" description="Helical" evidence="6">
    <location>
        <begin position="241"/>
        <end position="258"/>
    </location>
</feature>
<comment type="subcellular location">
    <subcellularLocation>
        <location evidence="1">Membrane</location>
        <topology evidence="1">Multi-pass membrane protein</topology>
    </subcellularLocation>
</comment>
<dbReference type="Proteomes" id="UP000281128">
    <property type="component" value="Unassembled WGS sequence"/>
</dbReference>
<proteinExistence type="inferred from homology"/>
<evidence type="ECO:0000256" key="6">
    <source>
        <dbReference type="SAM" id="Phobius"/>
    </source>
</evidence>
<feature type="transmembrane region" description="Helical" evidence="6">
    <location>
        <begin position="153"/>
        <end position="176"/>
    </location>
</feature>
<reference evidence="7 8" key="1">
    <citation type="submission" date="2018-09" db="EMBL/GenBank/DDBJ databases">
        <title>Roseovarius spongiae sp. nov., isolated from a marine sponge.</title>
        <authorList>
            <person name="Zhuang L."/>
            <person name="Luo L."/>
        </authorList>
    </citation>
    <scope>NUCLEOTIDE SEQUENCE [LARGE SCALE GENOMIC DNA]</scope>
    <source>
        <strain evidence="7 8">HN-E21</strain>
    </source>
</reference>
<dbReference type="PANTHER" id="PTHR21716:SF16">
    <property type="entry name" value="BLL1467 PROTEIN"/>
    <property type="match status" value="1"/>
</dbReference>
<comment type="caution">
    <text evidence="7">The sequence shown here is derived from an EMBL/GenBank/DDBJ whole genome shotgun (WGS) entry which is preliminary data.</text>
</comment>
<keyword evidence="5 6" id="KW-0472">Membrane</keyword>
<dbReference type="PANTHER" id="PTHR21716">
    <property type="entry name" value="TRANSMEMBRANE PROTEIN"/>
    <property type="match status" value="1"/>
</dbReference>
<dbReference type="EMBL" id="RAPE01000002">
    <property type="protein sequence ID" value="RKF14902.1"/>
    <property type="molecule type" value="Genomic_DNA"/>
</dbReference>
<dbReference type="GO" id="GO:0016020">
    <property type="term" value="C:membrane"/>
    <property type="evidence" value="ECO:0007669"/>
    <property type="project" value="UniProtKB-SubCell"/>
</dbReference>
<sequence>MPLSSERDNILRTAVVLIALIAGFAALKIGENIFAPMTLAVVVGVILSPLAQAMERMGLPRGLVSAGVLVVFVLLFAVIAFLIEPLIWRLTDAMPRIRFELRYFVEELRGLIRGLDEVNKEVEQALGTSNGAAKAAGGEEGDVAKSVPNLTDALFFAPVILAQALIFLGTLFFFLLTRAGIYDWISHWSGRTREQADRIRDRFRTAEILVSRYFFTITLINLALGAALAGALALIGLPAPIVWGAVAAGLNYILYLGPMTVTAGLLVAGVVAFNGLFAVVPPLIFLCLNMIEGQFVTPTLVGRNISVNPLLVFVSLVVWLWLWGPIGGIVAIPVLVTVLALLDIFDGDEVIGKHG</sequence>
<dbReference type="InterPro" id="IPR002549">
    <property type="entry name" value="AI-2E-like"/>
</dbReference>
<dbReference type="Pfam" id="PF01594">
    <property type="entry name" value="AI-2E_transport"/>
    <property type="match status" value="1"/>
</dbReference>
<name>A0A3A8B370_9RHOB</name>
<protein>
    <submittedName>
        <fullName evidence="7">AI-2E family transporter</fullName>
    </submittedName>
</protein>
<evidence type="ECO:0000313" key="8">
    <source>
        <dbReference type="Proteomes" id="UP000281128"/>
    </source>
</evidence>
<evidence type="ECO:0000256" key="2">
    <source>
        <dbReference type="ARBA" id="ARBA00009773"/>
    </source>
</evidence>
<evidence type="ECO:0000256" key="3">
    <source>
        <dbReference type="ARBA" id="ARBA00022692"/>
    </source>
</evidence>
<evidence type="ECO:0000256" key="4">
    <source>
        <dbReference type="ARBA" id="ARBA00022989"/>
    </source>
</evidence>
<feature type="transmembrane region" description="Helical" evidence="6">
    <location>
        <begin position="265"/>
        <end position="291"/>
    </location>
</feature>
<feature type="transmembrane region" description="Helical" evidence="6">
    <location>
        <begin position="311"/>
        <end position="342"/>
    </location>
</feature>
<organism evidence="7 8">
    <name type="scientific">Roseovarius spongiae</name>
    <dbReference type="NCBI Taxonomy" id="2320272"/>
    <lineage>
        <taxon>Bacteria</taxon>
        <taxon>Pseudomonadati</taxon>
        <taxon>Pseudomonadota</taxon>
        <taxon>Alphaproteobacteria</taxon>
        <taxon>Rhodobacterales</taxon>
        <taxon>Roseobacteraceae</taxon>
        <taxon>Roseovarius</taxon>
    </lineage>
</organism>
<feature type="transmembrane region" description="Helical" evidence="6">
    <location>
        <begin position="63"/>
        <end position="83"/>
    </location>
</feature>
<comment type="similarity">
    <text evidence="2">Belongs to the autoinducer-2 exporter (AI-2E) (TC 2.A.86) family.</text>
</comment>
<dbReference type="AlphaFoldDB" id="A0A3A8B370"/>
<evidence type="ECO:0000256" key="5">
    <source>
        <dbReference type="ARBA" id="ARBA00023136"/>
    </source>
</evidence>
<keyword evidence="4 6" id="KW-1133">Transmembrane helix</keyword>
<accession>A0A3A8B370</accession>
<dbReference type="OrthoDB" id="9799225at2"/>
<evidence type="ECO:0000256" key="1">
    <source>
        <dbReference type="ARBA" id="ARBA00004141"/>
    </source>
</evidence>
<feature type="transmembrane region" description="Helical" evidence="6">
    <location>
        <begin position="213"/>
        <end position="235"/>
    </location>
</feature>
<dbReference type="GO" id="GO:0055085">
    <property type="term" value="P:transmembrane transport"/>
    <property type="evidence" value="ECO:0007669"/>
    <property type="project" value="TreeGrafter"/>
</dbReference>
<gene>
    <name evidence="7" type="ORF">D6850_08510</name>
</gene>
<evidence type="ECO:0000313" key="7">
    <source>
        <dbReference type="EMBL" id="RKF14902.1"/>
    </source>
</evidence>